<feature type="domain" description="Response regulatory" evidence="3">
    <location>
        <begin position="276"/>
        <end position="392"/>
    </location>
</feature>
<dbReference type="GO" id="GO:0000160">
    <property type="term" value="P:phosphorelay signal transduction system"/>
    <property type="evidence" value="ECO:0007669"/>
    <property type="project" value="InterPro"/>
</dbReference>
<dbReference type="PANTHER" id="PTHR44591">
    <property type="entry name" value="STRESS RESPONSE REGULATOR PROTEIN 1"/>
    <property type="match status" value="1"/>
</dbReference>
<dbReference type="Pfam" id="PF00072">
    <property type="entry name" value="Response_reg"/>
    <property type="match status" value="1"/>
</dbReference>
<sequence length="398" mass="43686">MIAETMSTNDLVNKLTGLKQEQFSGQLLVKSTEGEGIAAGQEWNFCLFLGRILYATGGKHPVRRWQRNLLAHYPQLDIQKLKQLLVNISFAASPSAITSWEYQLLHLGVENHQLSREQAAKTIAGIVNEVLFDISQATQVTFQVKPEHLSVPIQLALLDPGLVLAEIQHTRQVWHKANVGDRDANQAPIIKQTEKLQQQVSAPVYQNLVKLLDGQRTLRELAVVMKRDAAQVTSSLLPFLKSGIVELVSIPDFPAPAVPATPKPAAAKPSSAGSPLIACVDDSPLVCQSMEKILTTGGYQYLAVQDSLRAIATLLSRKPDLIFLDLIMPNTNGYEICTQLRKVSTFRDTPIIILTGNDGIIDRVRAKIVGASGFLSKPANAETVLESVRQHLTELVEE</sequence>
<keyword evidence="5" id="KW-1185">Reference proteome</keyword>
<proteinExistence type="predicted"/>
<dbReference type="InterPro" id="IPR025497">
    <property type="entry name" value="PatA-like_N"/>
</dbReference>
<dbReference type="Gene3D" id="3.40.50.2300">
    <property type="match status" value="1"/>
</dbReference>
<dbReference type="InterPro" id="IPR024186">
    <property type="entry name" value="Sig_transdc_resp-reg_PatA"/>
</dbReference>
<dbReference type="SMART" id="SM00448">
    <property type="entry name" value="REC"/>
    <property type="match status" value="1"/>
</dbReference>
<evidence type="ECO:0000256" key="1">
    <source>
        <dbReference type="ARBA" id="ARBA00022553"/>
    </source>
</evidence>
<keyword evidence="1 2" id="KW-0597">Phosphoprotein</keyword>
<dbReference type="InterPro" id="IPR050595">
    <property type="entry name" value="Bact_response_regulator"/>
</dbReference>
<comment type="caution">
    <text evidence="4">The sequence shown here is derived from an EMBL/GenBank/DDBJ whole genome shotgun (WGS) entry which is preliminary data.</text>
</comment>
<evidence type="ECO:0000259" key="3">
    <source>
        <dbReference type="PROSITE" id="PS50110"/>
    </source>
</evidence>
<dbReference type="PANTHER" id="PTHR44591:SF23">
    <property type="entry name" value="CHEY SUBFAMILY"/>
    <property type="match status" value="1"/>
</dbReference>
<reference evidence="4 5" key="1">
    <citation type="submission" date="2015-02" db="EMBL/GenBank/DDBJ databases">
        <title>Draft genome of a novel marine cyanobacterium (Chroococcales) isolated from South Atlantic Ocean.</title>
        <authorList>
            <person name="Rigonato J."/>
            <person name="Alvarenga D.O."/>
            <person name="Branco L.H."/>
            <person name="Varani A.M."/>
            <person name="Brandini F.P."/>
            <person name="Fiore M.F."/>
        </authorList>
    </citation>
    <scope>NUCLEOTIDE SEQUENCE [LARGE SCALE GENOMIC DNA]</scope>
    <source>
        <strain evidence="4 5">CENA595</strain>
    </source>
</reference>
<protein>
    <submittedName>
        <fullName evidence="4">Fis family transcriptional regulator</fullName>
    </submittedName>
</protein>
<dbReference type="AlphaFoldDB" id="A0A0D8ZRX3"/>
<dbReference type="RefSeq" id="WP_045056602.1">
    <property type="nucleotide sequence ID" value="NZ_CAWMDP010000027.1"/>
</dbReference>
<dbReference type="PROSITE" id="PS50110">
    <property type="entry name" value="RESPONSE_REGULATORY"/>
    <property type="match status" value="1"/>
</dbReference>
<dbReference type="PATRIC" id="fig|1618023.3.peg.2425"/>
<dbReference type="Pfam" id="PF14332">
    <property type="entry name" value="DUF4388"/>
    <property type="match status" value="1"/>
</dbReference>
<dbReference type="OrthoDB" id="524459at2"/>
<dbReference type="InterPro" id="IPR011006">
    <property type="entry name" value="CheY-like_superfamily"/>
</dbReference>
<dbReference type="PIRSF" id="PIRSF005897">
    <property type="entry name" value="RR_PatA"/>
    <property type="match status" value="1"/>
</dbReference>
<gene>
    <name evidence="4" type="ORF">UH38_20710</name>
</gene>
<dbReference type="STRING" id="1618023.UH38_20710"/>
<name>A0A0D8ZRX3_9CYAN</name>
<dbReference type="Proteomes" id="UP000032452">
    <property type="component" value="Unassembled WGS sequence"/>
</dbReference>
<dbReference type="InterPro" id="IPR001789">
    <property type="entry name" value="Sig_transdc_resp-reg_receiver"/>
</dbReference>
<evidence type="ECO:0000256" key="2">
    <source>
        <dbReference type="PROSITE-ProRule" id="PRU00169"/>
    </source>
</evidence>
<accession>A0A0D8ZRX3</accession>
<evidence type="ECO:0000313" key="5">
    <source>
        <dbReference type="Proteomes" id="UP000032452"/>
    </source>
</evidence>
<evidence type="ECO:0000313" key="4">
    <source>
        <dbReference type="EMBL" id="KJH69956.1"/>
    </source>
</evidence>
<dbReference type="EMBL" id="JYON01000030">
    <property type="protein sequence ID" value="KJH69956.1"/>
    <property type="molecule type" value="Genomic_DNA"/>
</dbReference>
<dbReference type="SUPFAM" id="SSF52172">
    <property type="entry name" value="CheY-like"/>
    <property type="match status" value="1"/>
</dbReference>
<feature type="modified residue" description="4-aspartylphosphate" evidence="2">
    <location>
        <position position="325"/>
    </location>
</feature>
<organism evidence="4 5">
    <name type="scientific">Aliterella atlantica CENA595</name>
    <dbReference type="NCBI Taxonomy" id="1618023"/>
    <lineage>
        <taxon>Bacteria</taxon>
        <taxon>Bacillati</taxon>
        <taxon>Cyanobacteriota</taxon>
        <taxon>Cyanophyceae</taxon>
        <taxon>Chroococcidiopsidales</taxon>
        <taxon>Aliterellaceae</taxon>
        <taxon>Aliterella</taxon>
    </lineage>
</organism>